<dbReference type="GO" id="GO:0005524">
    <property type="term" value="F:ATP binding"/>
    <property type="evidence" value="ECO:0007669"/>
    <property type="project" value="UniProtKB-KW"/>
</dbReference>
<gene>
    <name evidence="15" type="ORF">CPS94_09705</name>
</gene>
<dbReference type="PANTHER" id="PTHR32309:SF13">
    <property type="entry name" value="FERRIC ENTEROBACTIN TRANSPORT PROTEIN FEPE"/>
    <property type="match status" value="1"/>
</dbReference>
<keyword evidence="8" id="KW-0067">ATP-binding</keyword>
<keyword evidence="9" id="KW-0972">Capsule biogenesis/degradation</keyword>
<accession>A0AAD0KZH3</accession>
<comment type="pathway">
    <text evidence="1">Capsule biogenesis; capsule polysaccharide biosynthesis.</text>
</comment>
<evidence type="ECO:0000256" key="9">
    <source>
        <dbReference type="ARBA" id="ARBA00022903"/>
    </source>
</evidence>
<evidence type="ECO:0000256" key="12">
    <source>
        <dbReference type="ARBA" id="ARBA00024964"/>
    </source>
</evidence>
<keyword evidence="7" id="KW-0418">Kinase</keyword>
<dbReference type="GO" id="GO:0004715">
    <property type="term" value="F:non-membrane spanning protein tyrosine kinase activity"/>
    <property type="evidence" value="ECO:0007669"/>
    <property type="project" value="UniProtKB-EC"/>
</dbReference>
<feature type="domain" description="AAA" evidence="14">
    <location>
        <begin position="64"/>
        <end position="196"/>
    </location>
</feature>
<keyword evidence="11" id="KW-0270">Exopolysaccharide synthesis</keyword>
<evidence type="ECO:0000256" key="11">
    <source>
        <dbReference type="ARBA" id="ARBA00023169"/>
    </source>
</evidence>
<evidence type="ECO:0000256" key="10">
    <source>
        <dbReference type="ARBA" id="ARBA00023137"/>
    </source>
</evidence>
<evidence type="ECO:0000259" key="14">
    <source>
        <dbReference type="Pfam" id="PF13614"/>
    </source>
</evidence>
<proteinExistence type="inferred from homology"/>
<evidence type="ECO:0000256" key="7">
    <source>
        <dbReference type="ARBA" id="ARBA00022777"/>
    </source>
</evidence>
<dbReference type="PANTHER" id="PTHR32309">
    <property type="entry name" value="TYROSINE-PROTEIN KINASE"/>
    <property type="match status" value="1"/>
</dbReference>
<dbReference type="InterPro" id="IPR027417">
    <property type="entry name" value="P-loop_NTPase"/>
</dbReference>
<keyword evidence="5" id="KW-0808">Transferase</keyword>
<comment type="similarity">
    <text evidence="2">Belongs to the CpsD/CapB family.</text>
</comment>
<dbReference type="GO" id="GO:0042802">
    <property type="term" value="F:identical protein binding"/>
    <property type="evidence" value="ECO:0007669"/>
    <property type="project" value="UniProtKB-ARBA"/>
</dbReference>
<dbReference type="SUPFAM" id="SSF52540">
    <property type="entry name" value="P-loop containing nucleoside triphosphate hydrolases"/>
    <property type="match status" value="1"/>
</dbReference>
<comment type="function">
    <text evidence="12">Involved in the regulation of capsular polysaccharide biosynthesis. Autophosphorylation of CpsD attenuates its activity and reduces the level of encapsulation. May be part of a complex that directs the coordinated polymerization and export to the cell surface of the capsular polysaccharide.</text>
</comment>
<evidence type="ECO:0000256" key="13">
    <source>
        <dbReference type="ARBA" id="ARBA00051245"/>
    </source>
</evidence>
<evidence type="ECO:0000256" key="5">
    <source>
        <dbReference type="ARBA" id="ARBA00022679"/>
    </source>
</evidence>
<dbReference type="EC" id="2.7.10.2" evidence="3"/>
<organism evidence="15 16">
    <name type="scientific">Ligilactobacillus murinus</name>
    <dbReference type="NCBI Taxonomy" id="1622"/>
    <lineage>
        <taxon>Bacteria</taxon>
        <taxon>Bacillati</taxon>
        <taxon>Bacillota</taxon>
        <taxon>Bacilli</taxon>
        <taxon>Lactobacillales</taxon>
        <taxon>Lactobacillaceae</taxon>
        <taxon>Ligilactobacillus</taxon>
    </lineage>
</organism>
<keyword evidence="10" id="KW-0829">Tyrosine-protein kinase</keyword>
<dbReference type="InterPro" id="IPR005702">
    <property type="entry name" value="Wzc-like_C"/>
</dbReference>
<comment type="catalytic activity">
    <reaction evidence="13">
        <text>L-tyrosyl-[protein] + ATP = O-phospho-L-tyrosyl-[protein] + ADP + H(+)</text>
        <dbReference type="Rhea" id="RHEA:10596"/>
        <dbReference type="Rhea" id="RHEA-COMP:10136"/>
        <dbReference type="Rhea" id="RHEA-COMP:20101"/>
        <dbReference type="ChEBI" id="CHEBI:15378"/>
        <dbReference type="ChEBI" id="CHEBI:30616"/>
        <dbReference type="ChEBI" id="CHEBI:46858"/>
        <dbReference type="ChEBI" id="CHEBI:61978"/>
        <dbReference type="ChEBI" id="CHEBI:456216"/>
        <dbReference type="EC" id="2.7.10.2"/>
    </reaction>
</comment>
<evidence type="ECO:0000313" key="16">
    <source>
        <dbReference type="Proteomes" id="UP000250153"/>
    </source>
</evidence>
<dbReference type="Gene3D" id="3.40.50.300">
    <property type="entry name" value="P-loop containing nucleotide triphosphate hydrolases"/>
    <property type="match status" value="1"/>
</dbReference>
<dbReference type="NCBIfam" id="TIGR01007">
    <property type="entry name" value="eps_fam"/>
    <property type="match status" value="1"/>
</dbReference>
<evidence type="ECO:0000256" key="3">
    <source>
        <dbReference type="ARBA" id="ARBA00011903"/>
    </source>
</evidence>
<dbReference type="EMBL" id="CP023565">
    <property type="protein sequence ID" value="AWZ39177.1"/>
    <property type="molecule type" value="Genomic_DNA"/>
</dbReference>
<dbReference type="GeneID" id="48467425"/>
<evidence type="ECO:0000256" key="4">
    <source>
        <dbReference type="ARBA" id="ARBA00019200"/>
    </source>
</evidence>
<dbReference type="CDD" id="cd05387">
    <property type="entry name" value="BY-kinase"/>
    <property type="match status" value="1"/>
</dbReference>
<dbReference type="AlphaFoldDB" id="A0AAD0KZH3"/>
<name>A0AAD0KZH3_9LACO</name>
<reference evidence="15 16" key="1">
    <citation type="submission" date="2017-09" db="EMBL/GenBank/DDBJ databases">
        <title>Predominant Lactobacillus spp. isolated from feces of mice subjected to short-term calorie restriction.</title>
        <authorList>
            <person name="Zhang C."/>
            <person name="Zhao L."/>
            <person name="Pan F."/>
        </authorList>
    </citation>
    <scope>NUCLEOTIDE SEQUENCE [LARGE SCALE GENOMIC DNA]</scope>
    <source>
        <strain evidence="15 16">CR147</strain>
    </source>
</reference>
<dbReference type="GO" id="GO:0005886">
    <property type="term" value="C:plasma membrane"/>
    <property type="evidence" value="ECO:0007669"/>
    <property type="project" value="TreeGrafter"/>
</dbReference>
<dbReference type="FunFam" id="3.40.50.300:FF:000527">
    <property type="entry name" value="Tyrosine-protein kinase etk"/>
    <property type="match status" value="1"/>
</dbReference>
<dbReference type="Proteomes" id="UP000250153">
    <property type="component" value="Chromosome"/>
</dbReference>
<evidence type="ECO:0000313" key="15">
    <source>
        <dbReference type="EMBL" id="AWZ39177.1"/>
    </source>
</evidence>
<sequence>MLFWNKKKHLETNSMDNGVNLITVSLPKSVNTEQFNTIRTNIEFSSIDKERKSLMFTSSMASEGKSTVAANTAVAFARQGKKVLLVDADLRRPTINATFNIQNPVGLTNFLTEKNLNINDAIYRTSIKNLYVMPSGPIPPNPSELIGSKKMSRVVEALDSAFDLVIYDAPPVLSVTDAQILSTKVDGTILVVRENKTEKVLVKQAVRLIQHVNGEILGVVLNDVRGEGSGYYGYYG</sequence>
<evidence type="ECO:0000256" key="6">
    <source>
        <dbReference type="ARBA" id="ARBA00022741"/>
    </source>
</evidence>
<dbReference type="Pfam" id="PF13614">
    <property type="entry name" value="AAA_31"/>
    <property type="match status" value="1"/>
</dbReference>
<protein>
    <recommendedName>
        <fullName evidence="4">Tyrosine-protein kinase CpsD</fullName>
        <ecNumber evidence="3">2.7.10.2</ecNumber>
    </recommendedName>
</protein>
<dbReference type="KEGG" id="lmur:CPS94_09705"/>
<dbReference type="InterPro" id="IPR050445">
    <property type="entry name" value="Bact_polysacc_biosynth/exp"/>
</dbReference>
<evidence type="ECO:0000256" key="2">
    <source>
        <dbReference type="ARBA" id="ARBA00007316"/>
    </source>
</evidence>
<dbReference type="RefSeq" id="WP_112286482.1">
    <property type="nucleotide sequence ID" value="NZ_CP023565.1"/>
</dbReference>
<keyword evidence="6" id="KW-0547">Nucleotide-binding</keyword>
<evidence type="ECO:0000256" key="1">
    <source>
        <dbReference type="ARBA" id="ARBA00005132"/>
    </source>
</evidence>
<dbReference type="InterPro" id="IPR025669">
    <property type="entry name" value="AAA_dom"/>
</dbReference>
<dbReference type="GO" id="GO:0000271">
    <property type="term" value="P:polysaccharide biosynthetic process"/>
    <property type="evidence" value="ECO:0007669"/>
    <property type="project" value="UniProtKB-KW"/>
</dbReference>
<evidence type="ECO:0000256" key="8">
    <source>
        <dbReference type="ARBA" id="ARBA00022840"/>
    </source>
</evidence>